<name>A0ABD2AA63_VESSQ</name>
<evidence type="ECO:0000256" key="1">
    <source>
        <dbReference type="SAM" id="MobiDB-lite"/>
    </source>
</evidence>
<gene>
    <name evidence="2" type="ORF">V1478_013150</name>
</gene>
<feature type="compositionally biased region" description="Pro residues" evidence="1">
    <location>
        <begin position="118"/>
        <end position="131"/>
    </location>
</feature>
<sequence length="230" mass="25602">MDWFTYCHNGYQNDEAGLTIAVRQYLERAIDRSGKKLRVYVEGTFQWATMCFHFESLKHLTIVLVITVYSHPIVHQTSNVSFPKPCLPTLFLIPFLTPYPPASSTGFFRAAETEVPPSLLPPPSPASPPPASGTTVVEPFQSELLLRLIYLPFYPPILCLLSPWFSKCKDGEGATGSRGLEGVSRRGPTLAPTPTPTPNEMAGRGEWNQMKGSSDNTRSVYLLIIWQTIL</sequence>
<organism evidence="2 3">
    <name type="scientific">Vespula squamosa</name>
    <name type="common">Southern yellow jacket</name>
    <name type="synonym">Wasp</name>
    <dbReference type="NCBI Taxonomy" id="30214"/>
    <lineage>
        <taxon>Eukaryota</taxon>
        <taxon>Metazoa</taxon>
        <taxon>Ecdysozoa</taxon>
        <taxon>Arthropoda</taxon>
        <taxon>Hexapoda</taxon>
        <taxon>Insecta</taxon>
        <taxon>Pterygota</taxon>
        <taxon>Neoptera</taxon>
        <taxon>Endopterygota</taxon>
        <taxon>Hymenoptera</taxon>
        <taxon>Apocrita</taxon>
        <taxon>Aculeata</taxon>
        <taxon>Vespoidea</taxon>
        <taxon>Vespidae</taxon>
        <taxon>Vespinae</taxon>
        <taxon>Vespula</taxon>
    </lineage>
</organism>
<evidence type="ECO:0000313" key="3">
    <source>
        <dbReference type="Proteomes" id="UP001607302"/>
    </source>
</evidence>
<reference evidence="2 3" key="1">
    <citation type="journal article" date="2024" name="Ann. Entomol. Soc. Am.">
        <title>Genomic analyses of the southern and eastern yellowjacket wasps (Hymenoptera: Vespidae) reveal evolutionary signatures of social life.</title>
        <authorList>
            <person name="Catto M.A."/>
            <person name="Caine P.B."/>
            <person name="Orr S.E."/>
            <person name="Hunt B.G."/>
            <person name="Goodisman M.A.D."/>
        </authorList>
    </citation>
    <scope>NUCLEOTIDE SEQUENCE [LARGE SCALE GENOMIC DNA]</scope>
    <source>
        <strain evidence="2">233</strain>
        <tissue evidence="2">Head and thorax</tissue>
    </source>
</reference>
<evidence type="ECO:0000313" key="2">
    <source>
        <dbReference type="EMBL" id="KAL2717450.1"/>
    </source>
</evidence>
<feature type="region of interest" description="Disordered" evidence="1">
    <location>
        <begin position="114"/>
        <end position="134"/>
    </location>
</feature>
<dbReference type="EMBL" id="JAUDFV010000153">
    <property type="protein sequence ID" value="KAL2717450.1"/>
    <property type="molecule type" value="Genomic_DNA"/>
</dbReference>
<dbReference type="Proteomes" id="UP001607302">
    <property type="component" value="Unassembled WGS sequence"/>
</dbReference>
<keyword evidence="3" id="KW-1185">Reference proteome</keyword>
<comment type="caution">
    <text evidence="2">The sequence shown here is derived from an EMBL/GenBank/DDBJ whole genome shotgun (WGS) entry which is preliminary data.</text>
</comment>
<proteinExistence type="predicted"/>
<protein>
    <submittedName>
        <fullName evidence="2">Uncharacterized protein</fullName>
    </submittedName>
</protein>
<accession>A0ABD2AA63</accession>
<feature type="region of interest" description="Disordered" evidence="1">
    <location>
        <begin position="175"/>
        <end position="213"/>
    </location>
</feature>
<dbReference type="AlphaFoldDB" id="A0ABD2AA63"/>